<comment type="subcellular location">
    <subcellularLocation>
        <location evidence="1">Nucleus</location>
        <location evidence="1">Nucleolus</location>
    </subcellularLocation>
</comment>
<dbReference type="FunFam" id="1.10.246.90:FF:000005">
    <property type="entry name" value="Nucleolar protein 5, putative"/>
    <property type="match status" value="1"/>
</dbReference>
<dbReference type="EMBL" id="CVMV01000022">
    <property type="protein sequence ID" value="CRG94145.1"/>
    <property type="molecule type" value="Genomic_DNA"/>
</dbReference>
<dbReference type="AlphaFoldDB" id="A0A1J1GNT6"/>
<feature type="domain" description="Nop" evidence="6">
    <location>
        <begin position="285"/>
        <end position="403"/>
    </location>
</feature>
<keyword evidence="3" id="KW-0690">Ribosome biogenesis</keyword>
<dbReference type="InterPro" id="IPR045056">
    <property type="entry name" value="Nop56/Nop58"/>
</dbReference>
<feature type="compositionally biased region" description="Basic residues" evidence="5">
    <location>
        <begin position="457"/>
        <end position="466"/>
    </location>
</feature>
<organism evidence="7 8">
    <name type="scientific">Plasmodium gallinaceum</name>
    <dbReference type="NCBI Taxonomy" id="5849"/>
    <lineage>
        <taxon>Eukaryota</taxon>
        <taxon>Sar</taxon>
        <taxon>Alveolata</taxon>
        <taxon>Apicomplexa</taxon>
        <taxon>Aconoidasida</taxon>
        <taxon>Haemosporida</taxon>
        <taxon>Plasmodiidae</taxon>
        <taxon>Plasmodium</taxon>
        <taxon>Plasmodium (Haemamoeba)</taxon>
    </lineage>
</organism>
<feature type="compositionally biased region" description="Low complexity" evidence="5">
    <location>
        <begin position="412"/>
        <end position="423"/>
    </location>
</feature>
<dbReference type="Gene3D" id="1.10.246.90">
    <property type="entry name" value="Nop domain"/>
    <property type="match status" value="1"/>
</dbReference>
<dbReference type="InterPro" id="IPR012976">
    <property type="entry name" value="NOSIC"/>
</dbReference>
<dbReference type="VEuPathDB" id="PlasmoDB:PGAL8A_00384900"/>
<evidence type="ECO:0000256" key="2">
    <source>
        <dbReference type="ARBA" id="ARBA00009211"/>
    </source>
</evidence>
<dbReference type="GeneID" id="39732379"/>
<reference evidence="7" key="1">
    <citation type="submission" date="2015-04" db="EMBL/GenBank/DDBJ databases">
        <authorList>
            <consortium name="Pathogen Informatics"/>
        </authorList>
    </citation>
    <scope>NUCLEOTIDE SEQUENCE [LARGE SCALE GENOMIC DNA]</scope>
    <source>
        <strain evidence="7">8A</strain>
    </source>
</reference>
<dbReference type="GO" id="GO:0042254">
    <property type="term" value="P:ribosome biogenesis"/>
    <property type="evidence" value="ECO:0007669"/>
    <property type="project" value="UniProtKB-KW"/>
</dbReference>
<feature type="compositionally biased region" description="Polar residues" evidence="5">
    <location>
        <begin position="424"/>
        <end position="441"/>
    </location>
</feature>
<dbReference type="Pfam" id="PF08156">
    <property type="entry name" value="NOP5NT"/>
    <property type="match status" value="1"/>
</dbReference>
<gene>
    <name evidence="7" type="primary">NOP5</name>
    <name evidence="7" type="ORF">PGAL8A_00384900</name>
</gene>
<dbReference type="InterPro" id="IPR002687">
    <property type="entry name" value="Nop_dom"/>
</dbReference>
<keyword evidence="8" id="KW-1185">Reference proteome</keyword>
<dbReference type="SMART" id="SM00931">
    <property type="entry name" value="NOSIC"/>
    <property type="match status" value="1"/>
</dbReference>
<protein>
    <submittedName>
        <fullName evidence="7">Nucleolar protein 5, putative</fullName>
    </submittedName>
</protein>
<dbReference type="InterPro" id="IPR042239">
    <property type="entry name" value="Nop_C"/>
</dbReference>
<dbReference type="GO" id="GO:0030515">
    <property type="term" value="F:snoRNA binding"/>
    <property type="evidence" value="ECO:0007669"/>
    <property type="project" value="InterPro"/>
</dbReference>
<evidence type="ECO:0000256" key="3">
    <source>
        <dbReference type="ARBA" id="ARBA00022517"/>
    </source>
</evidence>
<accession>A0A1J1GNT6</accession>
<sequence>MLILVETAAGYGLFKVENSKLIESDIKDIEKCFENAEEARKNVSLYSFSKFKKFQNAFDETNSLMESKLGKGLKKFLKKNIVKPKLNESLALCDKALGGIIKKKFNINVTYTNSTQEIIRGIKTHIYDLLVGVKEEDSKLLKLSLSHSLNRFKLKFSADKVDVMIVQAVGLLEDLDKEINVFSMRLKEWYGWHFPELGKIITDNKIYAKCVKIIGFRSNAKNVNLLEETTEEIQKEIKQLAEISMGTEIEEDDLNCINELADRLLELTDYRESLATYLKYRMNSIAPNLTYLVGDLIGAKLIARAGSLISLAKHPSSTLQILGSEKALFRALKTKSKTPKYGLIYHATIVGQTSPKLKGKISRSLAAKLSLCTRVDALGNFSEPSIAIACKSDLEKRLEYITNNLQKKVNPSGSKSQSQQIQQNKYNPNQSNDVQNKNLFNKKNDFRFKREADKNNKKFIKKQKRK</sequence>
<dbReference type="PROSITE" id="PS51358">
    <property type="entry name" value="NOP"/>
    <property type="match status" value="1"/>
</dbReference>
<dbReference type="InterPro" id="IPR036070">
    <property type="entry name" value="Nop_dom_sf"/>
</dbReference>
<evidence type="ECO:0000259" key="6">
    <source>
        <dbReference type="PROSITE" id="PS51358"/>
    </source>
</evidence>
<proteinExistence type="inferred from homology"/>
<dbReference type="Proteomes" id="UP000220797">
    <property type="component" value="Unassembled WGS sequence"/>
</dbReference>
<name>A0A1J1GNT6_PLAGA</name>
<dbReference type="OrthoDB" id="6780543at2759"/>
<dbReference type="FunFam" id="1.10.287.4070:FF:000001">
    <property type="entry name" value="Probable Nucleolar protein 58"/>
    <property type="match status" value="1"/>
</dbReference>
<evidence type="ECO:0000256" key="5">
    <source>
        <dbReference type="SAM" id="MobiDB-lite"/>
    </source>
</evidence>
<evidence type="ECO:0000256" key="1">
    <source>
        <dbReference type="ARBA" id="ARBA00004604"/>
    </source>
</evidence>
<dbReference type="GO" id="GO:0032040">
    <property type="term" value="C:small-subunit processome"/>
    <property type="evidence" value="ECO:0007669"/>
    <property type="project" value="InterPro"/>
</dbReference>
<comment type="caution">
    <text evidence="7">The sequence shown here is derived from an EMBL/GenBank/DDBJ whole genome shotgun (WGS) entry which is preliminary data.</text>
</comment>
<dbReference type="SUPFAM" id="SSF89124">
    <property type="entry name" value="Nop domain"/>
    <property type="match status" value="1"/>
</dbReference>
<dbReference type="PANTHER" id="PTHR10894:SF1">
    <property type="entry name" value="NUCLEOLAR PROTEIN 58"/>
    <property type="match status" value="1"/>
</dbReference>
<feature type="compositionally biased region" description="Basic and acidic residues" evidence="5">
    <location>
        <begin position="442"/>
        <end position="456"/>
    </location>
</feature>
<evidence type="ECO:0000313" key="7">
    <source>
        <dbReference type="EMBL" id="CRG94145.1"/>
    </source>
</evidence>
<evidence type="ECO:0000313" key="8">
    <source>
        <dbReference type="Proteomes" id="UP000220797"/>
    </source>
</evidence>
<keyword evidence="4" id="KW-0539">Nucleus</keyword>
<comment type="similarity">
    <text evidence="2">Belongs to the NOP5/NOP56 family.</text>
</comment>
<evidence type="ECO:0000256" key="4">
    <source>
        <dbReference type="ARBA" id="ARBA00023242"/>
    </source>
</evidence>
<dbReference type="InterPro" id="IPR012974">
    <property type="entry name" value="NOP58/56_N"/>
</dbReference>
<feature type="region of interest" description="Disordered" evidence="5">
    <location>
        <begin position="407"/>
        <end position="466"/>
    </location>
</feature>
<dbReference type="GO" id="GO:0031428">
    <property type="term" value="C:box C/D methylation guide snoRNP complex"/>
    <property type="evidence" value="ECO:0007669"/>
    <property type="project" value="InterPro"/>
</dbReference>
<dbReference type="PANTHER" id="PTHR10894">
    <property type="entry name" value="NUCLEOLAR PROTEIN 5 NUCLEOLAR PROTEIN NOP5 NOP58"/>
    <property type="match status" value="1"/>
</dbReference>
<dbReference type="RefSeq" id="XP_028526966.1">
    <property type="nucleotide sequence ID" value="XM_028670189.1"/>
</dbReference>
<dbReference type="Pfam" id="PF01798">
    <property type="entry name" value="Nop"/>
    <property type="match status" value="1"/>
</dbReference>
<dbReference type="OMA" id="NRMMVLA"/>
<dbReference type="Gene3D" id="1.10.287.4070">
    <property type="match status" value="1"/>
</dbReference>